<evidence type="ECO:0000313" key="1">
    <source>
        <dbReference type="EMBL" id="OXM66963.1"/>
    </source>
</evidence>
<dbReference type="AlphaFoldDB" id="A0A229T786"/>
<comment type="caution">
    <text evidence="1">The sequence shown here is derived from an EMBL/GenBank/DDBJ whole genome shotgun (WGS) entry which is preliminary data.</text>
</comment>
<dbReference type="OrthoDB" id="3626663at2"/>
<proteinExistence type="predicted"/>
<evidence type="ECO:0000313" key="2">
    <source>
        <dbReference type="Proteomes" id="UP000215199"/>
    </source>
</evidence>
<dbReference type="RefSeq" id="WP_093948965.1">
    <property type="nucleotide sequence ID" value="NZ_NMUL01000016.1"/>
</dbReference>
<keyword evidence="2" id="KW-1185">Reference proteome</keyword>
<gene>
    <name evidence="1" type="ORF">CF165_19570</name>
</gene>
<name>A0A229T786_9PSEU</name>
<organism evidence="1 2">
    <name type="scientific">Amycolatopsis vastitatis</name>
    <dbReference type="NCBI Taxonomy" id="1905142"/>
    <lineage>
        <taxon>Bacteria</taxon>
        <taxon>Bacillati</taxon>
        <taxon>Actinomycetota</taxon>
        <taxon>Actinomycetes</taxon>
        <taxon>Pseudonocardiales</taxon>
        <taxon>Pseudonocardiaceae</taxon>
        <taxon>Amycolatopsis</taxon>
    </lineage>
</organism>
<dbReference type="EMBL" id="NMUL01000016">
    <property type="protein sequence ID" value="OXM66963.1"/>
    <property type="molecule type" value="Genomic_DNA"/>
</dbReference>
<evidence type="ECO:0008006" key="3">
    <source>
        <dbReference type="Google" id="ProtNLM"/>
    </source>
</evidence>
<dbReference type="Proteomes" id="UP000215199">
    <property type="component" value="Unassembled WGS sequence"/>
</dbReference>
<protein>
    <recommendedName>
        <fullName evidence="3">ESX-1 secretion-associated protein</fullName>
    </recommendedName>
</protein>
<sequence length="104" mass="10635">MPDGGYQASSDAMLTAQTALERAAEKTTTQAAKVAPTPLAQQSFGRVHGQYFNDYKTGIDSIGAAMKGYAGQLTQLGGGVGTAATKYTTSDEQQAATAKKAGAN</sequence>
<reference evidence="2" key="1">
    <citation type="submission" date="2017-07" db="EMBL/GenBank/DDBJ databases">
        <title>Comparative genome mining reveals phylogenetic distribution patterns of secondary metabolites in Amycolatopsis.</title>
        <authorList>
            <person name="Adamek M."/>
            <person name="Alanjary M."/>
            <person name="Sales-Ortells H."/>
            <person name="Goodfellow M."/>
            <person name="Bull A.T."/>
            <person name="Kalinowski J."/>
            <person name="Ziemert N."/>
        </authorList>
    </citation>
    <scope>NUCLEOTIDE SEQUENCE [LARGE SCALE GENOMIC DNA]</scope>
    <source>
        <strain evidence="2">H5</strain>
    </source>
</reference>
<accession>A0A229T786</accession>